<keyword evidence="1" id="KW-0472">Membrane</keyword>
<feature type="transmembrane region" description="Helical" evidence="1">
    <location>
        <begin position="122"/>
        <end position="139"/>
    </location>
</feature>
<evidence type="ECO:0000256" key="1">
    <source>
        <dbReference type="SAM" id="Phobius"/>
    </source>
</evidence>
<dbReference type="Proteomes" id="UP000183190">
    <property type="component" value="Unassembled WGS sequence"/>
</dbReference>
<feature type="transmembrane region" description="Helical" evidence="1">
    <location>
        <begin position="21"/>
        <end position="41"/>
    </location>
</feature>
<gene>
    <name evidence="2" type="ORF">SAMN02910265_00336</name>
</gene>
<feature type="transmembrane region" description="Helical" evidence="1">
    <location>
        <begin position="171"/>
        <end position="188"/>
    </location>
</feature>
<feature type="transmembrane region" description="Helical" evidence="1">
    <location>
        <begin position="88"/>
        <end position="110"/>
    </location>
</feature>
<keyword evidence="1" id="KW-1133">Transmembrane helix</keyword>
<protein>
    <submittedName>
        <fullName evidence="2">Uncharacterized protein</fullName>
    </submittedName>
</protein>
<reference evidence="2 3" key="1">
    <citation type="submission" date="2016-10" db="EMBL/GenBank/DDBJ databases">
        <authorList>
            <person name="de Groot N.N."/>
        </authorList>
    </citation>
    <scope>NUCLEOTIDE SEQUENCE [LARGE SCALE GENOMIC DNA]</scope>
    <source>
        <strain evidence="2 3">YAD2003</strain>
    </source>
</reference>
<accession>A0A1H6HZC4</accession>
<keyword evidence="1" id="KW-0812">Transmembrane</keyword>
<dbReference type="OrthoDB" id="2339365at2"/>
<dbReference type="EMBL" id="FNWV01000001">
    <property type="protein sequence ID" value="SEH39571.1"/>
    <property type="molecule type" value="Genomic_DNA"/>
</dbReference>
<sequence length="216" mass="24383">MTEALNKIRQPLKISNKPLTVLMSFLVLVFGTGLGIFAKWLDNLEIDSDIWWHRIIEKLDLGILFSEMAIWLLIALAIAVFSFNPIKAAINVFLFFVGMCISYHLYTIIFAGFDPSDYMMKWYLLTAVSPVLGAVCWYAKSGKVVSIVICALIIYVMAVYCFSIGRFYFTFRSWVNTVIFAAAVAVLYRTPKQISIALVSGIALAFINPLSRYLCI</sequence>
<feature type="transmembrane region" description="Helical" evidence="1">
    <location>
        <begin position="195"/>
        <end position="214"/>
    </location>
</feature>
<evidence type="ECO:0000313" key="3">
    <source>
        <dbReference type="Proteomes" id="UP000183190"/>
    </source>
</evidence>
<dbReference type="RefSeq" id="WP_074714166.1">
    <property type="nucleotide sequence ID" value="NZ_FNWV01000001.1"/>
</dbReference>
<proteinExistence type="predicted"/>
<feature type="transmembrane region" description="Helical" evidence="1">
    <location>
        <begin position="61"/>
        <end position="81"/>
    </location>
</feature>
<name>A0A1H6HZC4_RUMFL</name>
<feature type="transmembrane region" description="Helical" evidence="1">
    <location>
        <begin position="144"/>
        <end position="165"/>
    </location>
</feature>
<evidence type="ECO:0000313" key="2">
    <source>
        <dbReference type="EMBL" id="SEH39571.1"/>
    </source>
</evidence>
<organism evidence="2 3">
    <name type="scientific">Ruminococcus flavefaciens</name>
    <dbReference type="NCBI Taxonomy" id="1265"/>
    <lineage>
        <taxon>Bacteria</taxon>
        <taxon>Bacillati</taxon>
        <taxon>Bacillota</taxon>
        <taxon>Clostridia</taxon>
        <taxon>Eubacteriales</taxon>
        <taxon>Oscillospiraceae</taxon>
        <taxon>Ruminococcus</taxon>
    </lineage>
</organism>
<dbReference type="AlphaFoldDB" id="A0A1H6HZC4"/>